<feature type="chain" id="PRO_5046859741" evidence="1">
    <location>
        <begin position="21"/>
        <end position="125"/>
    </location>
</feature>
<accession>A0ABS8PVY4</accession>
<reference evidence="2 3" key="1">
    <citation type="submission" date="2021-11" db="EMBL/GenBank/DDBJ databases">
        <title>Genomic of Niabella pedocola.</title>
        <authorList>
            <person name="Wu T."/>
        </authorList>
    </citation>
    <scope>NUCLEOTIDE SEQUENCE [LARGE SCALE GENOMIC DNA]</scope>
    <source>
        <strain evidence="2 3">JCM 31011</strain>
    </source>
</reference>
<dbReference type="EMBL" id="JAJNEC010000006">
    <property type="protein sequence ID" value="MCD2425235.1"/>
    <property type="molecule type" value="Genomic_DNA"/>
</dbReference>
<evidence type="ECO:0000256" key="1">
    <source>
        <dbReference type="SAM" id="SignalP"/>
    </source>
</evidence>
<evidence type="ECO:0000313" key="3">
    <source>
        <dbReference type="Proteomes" id="UP001199816"/>
    </source>
</evidence>
<comment type="caution">
    <text evidence="2">The sequence shown here is derived from an EMBL/GenBank/DDBJ whole genome shotgun (WGS) entry which is preliminary data.</text>
</comment>
<sequence length="125" mass="14758">MKRILILLLTLITLQGPAQTQPAPKSNRVHDVFLGYLTEKFNLTPAEKKQLRPIVIQYLADSKKISKTEQDPLLREQERIALKINYRKRFTPVIGEPRATRFFSEEQVFRKKIREELNKRNVKEN</sequence>
<gene>
    <name evidence="2" type="ORF">LQ567_20785</name>
</gene>
<dbReference type="Proteomes" id="UP001199816">
    <property type="component" value="Unassembled WGS sequence"/>
</dbReference>
<dbReference type="RefSeq" id="WP_231007674.1">
    <property type="nucleotide sequence ID" value="NZ_JAJNEC010000006.1"/>
</dbReference>
<keyword evidence="1" id="KW-0732">Signal</keyword>
<proteinExistence type="predicted"/>
<feature type="signal peptide" evidence="1">
    <location>
        <begin position="1"/>
        <end position="20"/>
    </location>
</feature>
<keyword evidence="3" id="KW-1185">Reference proteome</keyword>
<name>A0ABS8PVY4_9BACT</name>
<organism evidence="2 3">
    <name type="scientific">Niabella pedocola</name>
    <dbReference type="NCBI Taxonomy" id="1752077"/>
    <lineage>
        <taxon>Bacteria</taxon>
        <taxon>Pseudomonadati</taxon>
        <taxon>Bacteroidota</taxon>
        <taxon>Chitinophagia</taxon>
        <taxon>Chitinophagales</taxon>
        <taxon>Chitinophagaceae</taxon>
        <taxon>Niabella</taxon>
    </lineage>
</organism>
<evidence type="ECO:0000313" key="2">
    <source>
        <dbReference type="EMBL" id="MCD2425235.1"/>
    </source>
</evidence>
<protein>
    <submittedName>
        <fullName evidence="2">Uncharacterized protein</fullName>
    </submittedName>
</protein>